<feature type="transmembrane region" description="Helical" evidence="9">
    <location>
        <begin position="256"/>
        <end position="277"/>
    </location>
</feature>
<dbReference type="AlphaFoldDB" id="A0A8C4ST83"/>
<reference evidence="11" key="1">
    <citation type="submission" date="2021-06" db="EMBL/GenBank/DDBJ databases">
        <authorList>
            <consortium name="Wellcome Sanger Institute Data Sharing"/>
        </authorList>
    </citation>
    <scope>NUCLEOTIDE SEQUENCE [LARGE SCALE GENOMIC DNA]</scope>
</reference>
<dbReference type="Pfam" id="PF06365">
    <property type="entry name" value="CD34_antigen"/>
    <property type="match status" value="1"/>
</dbReference>
<evidence type="ECO:0000256" key="5">
    <source>
        <dbReference type="ARBA" id="ARBA00022989"/>
    </source>
</evidence>
<evidence type="ECO:0000313" key="12">
    <source>
        <dbReference type="Proteomes" id="UP000694620"/>
    </source>
</evidence>
<dbReference type="InterPro" id="IPR013836">
    <property type="entry name" value="CD34/Podocalyxin"/>
</dbReference>
<feature type="signal peptide" evidence="10">
    <location>
        <begin position="1"/>
        <end position="25"/>
    </location>
</feature>
<dbReference type="OrthoDB" id="8797786at2759"/>
<evidence type="ECO:0000256" key="3">
    <source>
        <dbReference type="ARBA" id="ARBA00022729"/>
    </source>
</evidence>
<sequence length="353" mass="37911">MNAIRGTRSCILVSIALLLVDHVFCSEITQTTVIPQASSENSSSPSSGQVFIPPKEDSPASTTETTTVPSKSESMVSKTDPTDMHEKTTSSSVPTVRTEEQNTGLSNKVTTGMTTIVMTSTSTESSTVSTSETIMTSAETISPEQSTQGEEDFITCAEDAMPLKDAVMLKLKSASNCKAIKSLLAEATDIKSRLCKGEKTEDCSMSIYVKSKDVIISSNAEGDVKAMTALFQESEVKETMKIENAAPRWGKRPPNVLIPLIMAGLLLAVLLVAGYCFKNRRQWSPKGERLVFHPDDPDQMEEGQVSTLASTAQLTPQEKPEVKSNLPESDKSQPPAASNGHSAKQAPVADTEL</sequence>
<feature type="compositionally biased region" description="Polar residues" evidence="8">
    <location>
        <begin position="59"/>
        <end position="79"/>
    </location>
</feature>
<accession>A0A8C4ST83</accession>
<organism evidence="11 12">
    <name type="scientific">Erpetoichthys calabaricus</name>
    <name type="common">Rope fish</name>
    <name type="synonym">Calamoichthys calabaricus</name>
    <dbReference type="NCBI Taxonomy" id="27687"/>
    <lineage>
        <taxon>Eukaryota</taxon>
        <taxon>Metazoa</taxon>
        <taxon>Chordata</taxon>
        <taxon>Craniata</taxon>
        <taxon>Vertebrata</taxon>
        <taxon>Euteleostomi</taxon>
        <taxon>Actinopterygii</taxon>
        <taxon>Polypteriformes</taxon>
        <taxon>Polypteridae</taxon>
        <taxon>Erpetoichthys</taxon>
    </lineage>
</organism>
<dbReference type="Ensembl" id="ENSECRT00000022079.1">
    <property type="protein sequence ID" value="ENSECRP00000021612.1"/>
    <property type="gene ID" value="ENSECRG00000014571.1"/>
</dbReference>
<keyword evidence="2 9" id="KW-0812">Transmembrane</keyword>
<comment type="subcellular location">
    <subcellularLocation>
        <location evidence="1">Membrane</location>
        <topology evidence="1">Single-pass type I membrane protein</topology>
    </subcellularLocation>
</comment>
<reference evidence="11" key="3">
    <citation type="submission" date="2025-09" db="UniProtKB">
        <authorList>
            <consortium name="Ensembl"/>
        </authorList>
    </citation>
    <scope>IDENTIFICATION</scope>
</reference>
<evidence type="ECO:0000256" key="4">
    <source>
        <dbReference type="ARBA" id="ARBA00022889"/>
    </source>
</evidence>
<dbReference type="PRINTS" id="PR01700">
    <property type="entry name" value="CD34ANTIGEN"/>
</dbReference>
<reference evidence="11" key="2">
    <citation type="submission" date="2025-08" db="UniProtKB">
        <authorList>
            <consortium name="Ensembl"/>
        </authorList>
    </citation>
    <scope>IDENTIFICATION</scope>
</reference>
<evidence type="ECO:0000256" key="10">
    <source>
        <dbReference type="SAM" id="SignalP"/>
    </source>
</evidence>
<keyword evidence="5 9" id="KW-1133">Transmembrane helix</keyword>
<keyword evidence="3 10" id="KW-0732">Signal</keyword>
<dbReference type="InterPro" id="IPR008083">
    <property type="entry name" value="CD34"/>
</dbReference>
<evidence type="ECO:0000256" key="8">
    <source>
        <dbReference type="SAM" id="MobiDB-lite"/>
    </source>
</evidence>
<feature type="region of interest" description="Disordered" evidence="8">
    <location>
        <begin position="288"/>
        <end position="353"/>
    </location>
</feature>
<keyword evidence="12" id="KW-1185">Reference proteome</keyword>
<gene>
    <name evidence="11" type="primary">LOC114647914</name>
</gene>
<evidence type="ECO:0000256" key="9">
    <source>
        <dbReference type="SAM" id="Phobius"/>
    </source>
</evidence>
<dbReference type="GO" id="GO:0005886">
    <property type="term" value="C:plasma membrane"/>
    <property type="evidence" value="ECO:0007669"/>
    <property type="project" value="UniProtKB-ARBA"/>
</dbReference>
<dbReference type="GeneID" id="114647914"/>
<feature type="compositionally biased region" description="Polar residues" evidence="8">
    <location>
        <begin position="304"/>
        <end position="316"/>
    </location>
</feature>
<evidence type="ECO:0000256" key="1">
    <source>
        <dbReference type="ARBA" id="ARBA00004479"/>
    </source>
</evidence>
<dbReference type="GO" id="GO:0007155">
    <property type="term" value="P:cell adhesion"/>
    <property type="evidence" value="ECO:0007669"/>
    <property type="project" value="UniProtKB-KW"/>
</dbReference>
<protein>
    <recommendedName>
        <fullName evidence="13">Hematopoietic progenitor cell antigen CD34</fullName>
    </recommendedName>
</protein>
<evidence type="ECO:0000256" key="2">
    <source>
        <dbReference type="ARBA" id="ARBA00022692"/>
    </source>
</evidence>
<dbReference type="GeneTree" id="ENSGT00390000008414"/>
<dbReference type="PANTHER" id="PTHR16677:SF1">
    <property type="entry name" value="HEMATOPOIETIC PROGENITOR CELL ANTIGEN CD34"/>
    <property type="match status" value="1"/>
</dbReference>
<dbReference type="Proteomes" id="UP000694620">
    <property type="component" value="Chromosome 3"/>
</dbReference>
<evidence type="ECO:0000313" key="11">
    <source>
        <dbReference type="Ensembl" id="ENSECRP00000021612.1"/>
    </source>
</evidence>
<evidence type="ECO:0000256" key="6">
    <source>
        <dbReference type="ARBA" id="ARBA00023136"/>
    </source>
</evidence>
<feature type="compositionally biased region" description="Polar residues" evidence="8">
    <location>
        <begin position="89"/>
        <end position="103"/>
    </location>
</feature>
<feature type="region of interest" description="Disordered" evidence="8">
    <location>
        <begin position="36"/>
        <end position="103"/>
    </location>
</feature>
<keyword evidence="7" id="KW-0325">Glycoprotein</keyword>
<keyword evidence="6 9" id="KW-0472">Membrane</keyword>
<keyword evidence="4" id="KW-0130">Cell adhesion</keyword>
<feature type="compositionally biased region" description="Low complexity" evidence="8">
    <location>
        <begin position="38"/>
        <end position="47"/>
    </location>
</feature>
<evidence type="ECO:0008006" key="13">
    <source>
        <dbReference type="Google" id="ProtNLM"/>
    </source>
</evidence>
<dbReference type="PANTHER" id="PTHR16677">
    <property type="entry name" value="HEMATOPOIETIC PROGENITOR CELL ANTIGEN CD34"/>
    <property type="match status" value="1"/>
</dbReference>
<evidence type="ECO:0000256" key="7">
    <source>
        <dbReference type="ARBA" id="ARBA00023180"/>
    </source>
</evidence>
<dbReference type="RefSeq" id="XP_028652450.1">
    <property type="nucleotide sequence ID" value="XM_028796617.2"/>
</dbReference>
<name>A0A8C4ST83_ERPCA</name>
<feature type="chain" id="PRO_5034406033" description="Hematopoietic progenitor cell antigen CD34" evidence="10">
    <location>
        <begin position="26"/>
        <end position="353"/>
    </location>
</feature>
<proteinExistence type="predicted"/>